<reference evidence="3 4" key="1">
    <citation type="submission" date="2012-08" db="EMBL/GenBank/DDBJ databases">
        <title>Oryza genome evolution.</title>
        <authorList>
            <person name="Wing R.A."/>
        </authorList>
    </citation>
    <scope>NUCLEOTIDE SEQUENCE</scope>
</reference>
<dbReference type="InterPro" id="IPR036514">
    <property type="entry name" value="SGNH_hydro_sf"/>
</dbReference>
<dbReference type="InterPro" id="IPR001087">
    <property type="entry name" value="GDSL"/>
</dbReference>
<dbReference type="Proteomes" id="UP000032180">
    <property type="component" value="Chromosome 3"/>
</dbReference>
<dbReference type="FunFam" id="3.40.50.1110:FF:000003">
    <property type="entry name" value="GDSL esterase/lipase APG"/>
    <property type="match status" value="1"/>
</dbReference>
<evidence type="ECO:0000313" key="4">
    <source>
        <dbReference type="Proteomes" id="UP000032180"/>
    </source>
</evidence>
<reference evidence="4" key="2">
    <citation type="submission" date="2013-12" db="EMBL/GenBank/DDBJ databases">
        <authorList>
            <person name="Yu Y."/>
            <person name="Lee S."/>
            <person name="de Baynast K."/>
            <person name="Wissotski M."/>
            <person name="Liu L."/>
            <person name="Talag J."/>
            <person name="Goicoechea J."/>
            <person name="Angelova A."/>
            <person name="Jetty R."/>
            <person name="Kudrna D."/>
            <person name="Golser W."/>
            <person name="Rivera L."/>
            <person name="Zhang J."/>
            <person name="Wing R."/>
        </authorList>
    </citation>
    <scope>NUCLEOTIDE SEQUENCE</scope>
</reference>
<proteinExistence type="inferred from homology"/>
<evidence type="ECO:0000256" key="1">
    <source>
        <dbReference type="ARBA" id="ARBA00008668"/>
    </source>
</evidence>
<feature type="chain" id="PRO_5002348290" description="GDSL esterase/lipase EXL3" evidence="2">
    <location>
        <begin position="31"/>
        <end position="381"/>
    </location>
</feature>
<evidence type="ECO:0000313" key="3">
    <source>
        <dbReference type="EnsemblPlants" id="LPERR03G35640.1"/>
    </source>
</evidence>
<sequence length="381" mass="41367">MVGNKQQQKQLGLLMVAALALAVAPSPAWCRELYYSNSSSSSYEESASAASRGSEGPMVTAVIVFGDSIVDPGNNNNLKTQIKANHAPYGMNFTDSIPTGRYSNGLIPTDFIVQGLKVKQLLPPYLGVELSTEDLRTGVSFASGATGYDPLTPVIVSVITLDQQLEYFGEYRKRLVAAVGEEETARIIEGALFVVCAGTDDIANTYFTTPFRSVEYDIPSYVDLLVSGADSFLDKVAALGARKIGFVGLPPIGCVPSQRTLGGGPHRNCEEKRNYAAKLFNSRMEEAIANKDPKTRTVYIDIYGILNELVVNGAKYGFTETTKGCCGSGKIEVTGLCDSRFVDVCDDVDAHVFFDSYHPTQNAYKIIVQNIFDNYLQFLLA</sequence>
<dbReference type="InterPro" id="IPR035669">
    <property type="entry name" value="SGNH_plant_lipase-like"/>
</dbReference>
<comment type="similarity">
    <text evidence="1">Belongs to the 'GDSL' lipolytic enzyme family.</text>
</comment>
<organism evidence="3 4">
    <name type="scientific">Leersia perrieri</name>
    <dbReference type="NCBI Taxonomy" id="77586"/>
    <lineage>
        <taxon>Eukaryota</taxon>
        <taxon>Viridiplantae</taxon>
        <taxon>Streptophyta</taxon>
        <taxon>Embryophyta</taxon>
        <taxon>Tracheophyta</taxon>
        <taxon>Spermatophyta</taxon>
        <taxon>Magnoliopsida</taxon>
        <taxon>Liliopsida</taxon>
        <taxon>Poales</taxon>
        <taxon>Poaceae</taxon>
        <taxon>BOP clade</taxon>
        <taxon>Oryzoideae</taxon>
        <taxon>Oryzeae</taxon>
        <taxon>Oryzinae</taxon>
        <taxon>Leersia</taxon>
    </lineage>
</organism>
<keyword evidence="2" id="KW-0732">Signal</keyword>
<dbReference type="Pfam" id="PF00657">
    <property type="entry name" value="Lipase_GDSL"/>
    <property type="match status" value="1"/>
</dbReference>
<name>A0A0D9W1M6_9ORYZ</name>
<dbReference type="STRING" id="77586.A0A0D9W1M6"/>
<reference evidence="3" key="3">
    <citation type="submission" date="2015-04" db="UniProtKB">
        <authorList>
            <consortium name="EnsemblPlants"/>
        </authorList>
    </citation>
    <scope>IDENTIFICATION</scope>
</reference>
<dbReference type="EnsemblPlants" id="LPERR03G35640.1">
    <property type="protein sequence ID" value="LPERR03G35640.1"/>
    <property type="gene ID" value="LPERR03G35640"/>
</dbReference>
<protein>
    <recommendedName>
        <fullName evidence="5">GDSL esterase/lipase EXL3</fullName>
    </recommendedName>
</protein>
<dbReference type="SUPFAM" id="SSF52266">
    <property type="entry name" value="SGNH hydrolase"/>
    <property type="match status" value="1"/>
</dbReference>
<dbReference type="AlphaFoldDB" id="A0A0D9W1M6"/>
<dbReference type="GO" id="GO:0016788">
    <property type="term" value="F:hydrolase activity, acting on ester bonds"/>
    <property type="evidence" value="ECO:0007669"/>
    <property type="project" value="InterPro"/>
</dbReference>
<dbReference type="PANTHER" id="PTHR45642:SF95">
    <property type="entry name" value="GDSL-LIKE LIPASE_ACYLHYDROLASE FAMILY PROTEIN, EXPRESSED"/>
    <property type="match status" value="1"/>
</dbReference>
<evidence type="ECO:0008006" key="5">
    <source>
        <dbReference type="Google" id="ProtNLM"/>
    </source>
</evidence>
<dbReference type="PANTHER" id="PTHR45642">
    <property type="entry name" value="GDSL ESTERASE/LIPASE EXL3"/>
    <property type="match status" value="1"/>
</dbReference>
<dbReference type="Gramene" id="LPERR03G35640.1">
    <property type="protein sequence ID" value="LPERR03G35640.1"/>
    <property type="gene ID" value="LPERR03G35640"/>
</dbReference>
<dbReference type="Gene3D" id="3.40.50.1110">
    <property type="entry name" value="SGNH hydrolase"/>
    <property type="match status" value="1"/>
</dbReference>
<dbReference type="eggNOG" id="ENOG502QW19">
    <property type="taxonomic scope" value="Eukaryota"/>
</dbReference>
<keyword evidence="4" id="KW-1185">Reference proteome</keyword>
<evidence type="ECO:0000256" key="2">
    <source>
        <dbReference type="SAM" id="SignalP"/>
    </source>
</evidence>
<dbReference type="InterPro" id="IPR050592">
    <property type="entry name" value="GDSL_lipolytic_enzyme"/>
</dbReference>
<feature type="signal peptide" evidence="2">
    <location>
        <begin position="1"/>
        <end position="30"/>
    </location>
</feature>
<dbReference type="HOGENOM" id="CLU_015101_0_1_1"/>
<accession>A0A0D9W1M6</accession>
<dbReference type="CDD" id="cd01837">
    <property type="entry name" value="SGNH_plant_lipase_like"/>
    <property type="match status" value="1"/>
</dbReference>